<name>A0A2H1FDV9_9ARCH</name>
<protein>
    <submittedName>
        <fullName evidence="1">Uncharacterized protein</fullName>
    </submittedName>
</protein>
<accession>A0A2H1FDV9</accession>
<evidence type="ECO:0000313" key="1">
    <source>
        <dbReference type="EMBL" id="SMH70931.1"/>
    </source>
</evidence>
<keyword evidence="2" id="KW-1185">Reference proteome</keyword>
<dbReference type="AlphaFoldDB" id="A0A2H1FDV9"/>
<reference evidence="2" key="1">
    <citation type="submission" date="2017-03" db="EMBL/GenBank/DDBJ databases">
        <authorList>
            <person name="Herbold C."/>
        </authorList>
    </citation>
    <scope>NUCLEOTIDE SEQUENCE [LARGE SCALE GENOMIC DNA]</scope>
</reference>
<dbReference type="RefSeq" id="WP_157926986.1">
    <property type="nucleotide sequence ID" value="NZ_LT841358.1"/>
</dbReference>
<dbReference type="Proteomes" id="UP000230607">
    <property type="component" value="Chromosome 1"/>
</dbReference>
<dbReference type="OrthoDB" id="9692at2157"/>
<organism evidence="1 2">
    <name type="scientific">Candidatus Nitrosotalea okcheonensis</name>
    <dbReference type="NCBI Taxonomy" id="1903276"/>
    <lineage>
        <taxon>Archaea</taxon>
        <taxon>Nitrososphaerota</taxon>
        <taxon>Nitrososphaeria</taxon>
        <taxon>Nitrosotaleales</taxon>
        <taxon>Nitrosotaleaceae</taxon>
        <taxon>Nitrosotalea</taxon>
    </lineage>
</organism>
<sequence length="151" mass="17458">MWTIDQEDAYFKIYDANKTLVGYFAPEYGDIQPEDKADKMIQEMLKNHDPIKGGYLMVPFVKFGIFEDGVEMNLDYVEQQIRHVHDRILAWRNLLTEKGIAHHKILISHTDHDMLSITLGIIFPSNVLLEKKEILSNLGNILDFANKKGLL</sequence>
<proteinExistence type="predicted"/>
<gene>
    <name evidence="1" type="ORF">NCS_10738</name>
</gene>
<dbReference type="EMBL" id="LT841358">
    <property type="protein sequence ID" value="SMH70931.1"/>
    <property type="molecule type" value="Genomic_DNA"/>
</dbReference>
<evidence type="ECO:0000313" key="2">
    <source>
        <dbReference type="Proteomes" id="UP000230607"/>
    </source>
</evidence>